<dbReference type="Pfam" id="PF01467">
    <property type="entry name" value="CTP_transf_like"/>
    <property type="match status" value="1"/>
</dbReference>
<protein>
    <recommendedName>
        <fullName evidence="11">Probable nicotinate-nucleotide adenylyltransferase</fullName>
        <ecNumber evidence="11">2.7.7.18</ecNumber>
    </recommendedName>
    <alternativeName>
        <fullName evidence="11">Deamido-NAD(+) diphosphorylase</fullName>
    </alternativeName>
    <alternativeName>
        <fullName evidence="11">Deamido-NAD(+) pyrophosphorylase</fullName>
    </alternativeName>
    <alternativeName>
        <fullName evidence="11">Nicotinate mononucleotide adenylyltransferase</fullName>
        <shortName evidence="11">NaMN adenylyltransferase</shortName>
    </alternativeName>
</protein>
<dbReference type="SUPFAM" id="SSF52374">
    <property type="entry name" value="Nucleotidylyl transferase"/>
    <property type="match status" value="1"/>
</dbReference>
<gene>
    <name evidence="11" type="primary">nadD</name>
    <name evidence="13" type="ordered locus">AZC_4137</name>
</gene>
<comment type="similarity">
    <text evidence="3 11">Belongs to the NadD family.</text>
</comment>
<comment type="pathway">
    <text evidence="2 11">Cofactor biosynthesis; NAD(+) biosynthesis; deamido-NAD(+) from nicotinate D-ribonucleotide: step 1/1.</text>
</comment>
<dbReference type="UniPathway" id="UPA00253">
    <property type="reaction ID" value="UER00332"/>
</dbReference>
<evidence type="ECO:0000256" key="10">
    <source>
        <dbReference type="ARBA" id="ARBA00048721"/>
    </source>
</evidence>
<proteinExistence type="inferred from homology"/>
<keyword evidence="8 11" id="KW-0067">ATP-binding</keyword>
<reference evidence="13 14" key="5">
    <citation type="journal article" date="2010" name="Appl. Environ. Microbiol.">
        <title>phrR-like gene praR of Azorhizobium caulinodans ORS571 is essential for symbiosis with Sesbania rostrata and is involved in expression of reb genes.</title>
        <authorList>
            <person name="Akiba N."/>
            <person name="Aono T."/>
            <person name="Toyazaki H."/>
            <person name="Sato S."/>
            <person name="Oyaizu H."/>
        </authorList>
    </citation>
    <scope>NUCLEOTIDE SEQUENCE [LARGE SCALE GENOMIC DNA]</scope>
    <source>
        <strain evidence="14">ATCC 43989 / DSM 5975 / JCM 20966 / LMG 6465 / NBRC 14845 / NCIMB 13405 / ORS 571</strain>
    </source>
</reference>
<dbReference type="NCBIfam" id="NF000843">
    <property type="entry name" value="PRK00071.2-2"/>
    <property type="match status" value="1"/>
</dbReference>
<dbReference type="InterPro" id="IPR004821">
    <property type="entry name" value="Cyt_trans-like"/>
</dbReference>
<reference evidence="13 14" key="1">
    <citation type="journal article" date="2007" name="Appl. Environ. Microbiol.">
        <title>Rhizobial factors required for stem nodule maturation and maintenance in Sesbania rostrata-Azorhizobium caulinodans ORS571 symbiosis.</title>
        <authorList>
            <person name="Suzuki S."/>
            <person name="Aono T."/>
            <person name="Lee KB."/>
            <person name="Suzuki T."/>
            <person name="Liu CT."/>
            <person name="Miwa H."/>
            <person name="Wakao S."/>
            <person name="Iki T."/>
            <person name="Oyaizu H."/>
        </authorList>
    </citation>
    <scope>NUCLEOTIDE SEQUENCE [LARGE SCALE GENOMIC DNA]</scope>
    <source>
        <strain evidence="14">ATCC 43989 / DSM 5975 / JCM 20966 / LMG 6465 / NBRC 14845 / NCIMB 13405 / ORS 571</strain>
    </source>
</reference>
<evidence type="ECO:0000313" key="13">
    <source>
        <dbReference type="EMBL" id="BAF90135.1"/>
    </source>
</evidence>
<evidence type="ECO:0000256" key="11">
    <source>
        <dbReference type="HAMAP-Rule" id="MF_00244"/>
    </source>
</evidence>
<evidence type="ECO:0000256" key="3">
    <source>
        <dbReference type="ARBA" id="ARBA00009014"/>
    </source>
</evidence>
<evidence type="ECO:0000259" key="12">
    <source>
        <dbReference type="Pfam" id="PF01467"/>
    </source>
</evidence>
<evidence type="ECO:0000256" key="4">
    <source>
        <dbReference type="ARBA" id="ARBA00022642"/>
    </source>
</evidence>
<dbReference type="PANTHER" id="PTHR39321:SF3">
    <property type="entry name" value="PHOSPHOPANTETHEINE ADENYLYLTRANSFERASE"/>
    <property type="match status" value="1"/>
</dbReference>
<keyword evidence="4 11" id="KW-0662">Pyridine nucleotide biosynthesis</keyword>
<dbReference type="NCBIfam" id="NF000845">
    <property type="entry name" value="PRK00071.2-4"/>
    <property type="match status" value="1"/>
</dbReference>
<feature type="domain" description="Cytidyltransferase-like" evidence="12">
    <location>
        <begin position="33"/>
        <end position="212"/>
    </location>
</feature>
<dbReference type="EMBL" id="AP009384">
    <property type="protein sequence ID" value="BAF90135.1"/>
    <property type="molecule type" value="Genomic_DNA"/>
</dbReference>
<evidence type="ECO:0000256" key="7">
    <source>
        <dbReference type="ARBA" id="ARBA00022741"/>
    </source>
</evidence>
<evidence type="ECO:0000313" key="14">
    <source>
        <dbReference type="Proteomes" id="UP000000270"/>
    </source>
</evidence>
<reference evidence="14" key="2">
    <citation type="submission" date="2007-04" db="EMBL/GenBank/DDBJ databases">
        <title>Complete genome sequence of the nitrogen-fixing bacterium Azorhizobium caulinodans ORS571.</title>
        <authorList>
            <person name="Lee K.B."/>
            <person name="Backer P.D."/>
            <person name="Aono T."/>
            <person name="Liu C.T."/>
            <person name="Suzuki S."/>
            <person name="Suzuki T."/>
            <person name="Kaneko T."/>
            <person name="Yamada M."/>
            <person name="Tabata S."/>
            <person name="Kupfer D.M."/>
            <person name="Najar F.Z."/>
            <person name="Wiley G.B."/>
            <person name="Roe B."/>
            <person name="Binnewies T."/>
            <person name="Ussery D."/>
            <person name="Vereecke D."/>
            <person name="Gevers D."/>
            <person name="Holsters M."/>
            <person name="Oyaizu H."/>
        </authorList>
    </citation>
    <scope>NUCLEOTIDE SEQUENCE [LARGE SCALE GENOMIC DNA]</scope>
    <source>
        <strain evidence="14">ATCC 43989 / DSM 5975 / JCM 20966 / LMG 6465 / NBRC 14845 / NCIMB 13405 / ORS 571</strain>
    </source>
</reference>
<keyword evidence="9 11" id="KW-0520">NAD</keyword>
<reference evidence="13 14" key="6">
    <citation type="journal article" date="2011" name="Appl. Environ. Microbiol.">
        <title>Involvement of the azorhizobial chromosome partition gene (parA) in the onset of bacteroid differentiation during Sesbania rostrata stem nodule development.</title>
        <authorList>
            <person name="Liu CT."/>
            <person name="Lee KB."/>
            <person name="Wang YS."/>
            <person name="Peng MH."/>
            <person name="Lee KT."/>
            <person name="Suzuki S."/>
            <person name="Suzuki T."/>
            <person name="Oyaizu H."/>
        </authorList>
    </citation>
    <scope>NUCLEOTIDE SEQUENCE [LARGE SCALE GENOMIC DNA]</scope>
    <source>
        <strain evidence="14">ATCC 43989 / DSM 5975 / JCM 20966 / LMG 6465 / NBRC 14845 / NCIMB 13405 / ORS 571</strain>
    </source>
</reference>
<dbReference type="EC" id="2.7.7.18" evidence="11"/>
<organism evidence="13 14">
    <name type="scientific">Azorhizobium caulinodans (strain ATCC 43989 / DSM 5975 / JCM 20966 / LMG 6465 / NBRC 14845 / NCIMB 13405 / ORS 571)</name>
    <dbReference type="NCBI Taxonomy" id="438753"/>
    <lineage>
        <taxon>Bacteria</taxon>
        <taxon>Pseudomonadati</taxon>
        <taxon>Pseudomonadota</taxon>
        <taxon>Alphaproteobacteria</taxon>
        <taxon>Hyphomicrobiales</taxon>
        <taxon>Xanthobacteraceae</taxon>
        <taxon>Azorhizobium</taxon>
    </lineage>
</organism>
<keyword evidence="6 11" id="KW-0548">Nucleotidyltransferase</keyword>
<dbReference type="InterPro" id="IPR005248">
    <property type="entry name" value="NadD/NMNAT"/>
</dbReference>
<dbReference type="CDD" id="cd02165">
    <property type="entry name" value="NMNAT"/>
    <property type="match status" value="1"/>
</dbReference>
<evidence type="ECO:0000256" key="8">
    <source>
        <dbReference type="ARBA" id="ARBA00022840"/>
    </source>
</evidence>
<dbReference type="InterPro" id="IPR014729">
    <property type="entry name" value="Rossmann-like_a/b/a_fold"/>
</dbReference>
<name>A8HS42_AZOC5</name>
<dbReference type="eggNOG" id="COG1057">
    <property type="taxonomic scope" value="Bacteria"/>
</dbReference>
<dbReference type="Gene3D" id="3.40.50.620">
    <property type="entry name" value="HUPs"/>
    <property type="match status" value="1"/>
</dbReference>
<evidence type="ECO:0000256" key="5">
    <source>
        <dbReference type="ARBA" id="ARBA00022679"/>
    </source>
</evidence>
<dbReference type="PANTHER" id="PTHR39321">
    <property type="entry name" value="NICOTINATE-NUCLEOTIDE ADENYLYLTRANSFERASE-RELATED"/>
    <property type="match status" value="1"/>
</dbReference>
<evidence type="ECO:0000256" key="9">
    <source>
        <dbReference type="ARBA" id="ARBA00023027"/>
    </source>
</evidence>
<dbReference type="HAMAP" id="MF_00244">
    <property type="entry name" value="NaMN_adenylyltr"/>
    <property type="match status" value="1"/>
</dbReference>
<comment type="catalytic activity">
    <reaction evidence="10 11">
        <text>nicotinate beta-D-ribonucleotide + ATP + H(+) = deamido-NAD(+) + diphosphate</text>
        <dbReference type="Rhea" id="RHEA:22860"/>
        <dbReference type="ChEBI" id="CHEBI:15378"/>
        <dbReference type="ChEBI" id="CHEBI:30616"/>
        <dbReference type="ChEBI" id="CHEBI:33019"/>
        <dbReference type="ChEBI" id="CHEBI:57502"/>
        <dbReference type="ChEBI" id="CHEBI:58437"/>
        <dbReference type="EC" id="2.7.7.18"/>
    </reaction>
</comment>
<dbReference type="Proteomes" id="UP000000270">
    <property type="component" value="Chromosome"/>
</dbReference>
<keyword evidence="14" id="KW-1185">Reference proteome</keyword>
<reference evidence="13 14" key="4">
    <citation type="journal article" date="2009" name="Appl. Environ. Microbiol.">
        <title>Comparative genome-wide transcriptional profiling of Azorhizobium caulinodans ORS571 grown under free-living and symbiotic conditions.</title>
        <authorList>
            <person name="Tsukada S."/>
            <person name="Aono T."/>
            <person name="Akiba N."/>
            <person name="Lee KB."/>
            <person name="Liu CT."/>
            <person name="Toyazaki H."/>
            <person name="Oyaizu H."/>
        </authorList>
    </citation>
    <scope>NUCLEOTIDE SEQUENCE [LARGE SCALE GENOMIC DNA]</scope>
    <source>
        <strain evidence="14">ATCC 43989 / DSM 5975 / JCM 20966 / LMG 6465 / NBRC 14845 / NCIMB 13405 / ORS 571</strain>
    </source>
</reference>
<keyword evidence="5 11" id="KW-0808">Transferase</keyword>
<dbReference type="AlphaFoldDB" id="A8HS42"/>
<accession>A8HS42</accession>
<dbReference type="HOGENOM" id="CLU_069765_2_0_5"/>
<dbReference type="GO" id="GO:0005524">
    <property type="term" value="F:ATP binding"/>
    <property type="evidence" value="ECO:0007669"/>
    <property type="project" value="UniProtKB-KW"/>
</dbReference>
<dbReference type="NCBIfam" id="TIGR00482">
    <property type="entry name" value="nicotinate (nicotinamide) nucleotide adenylyltransferase"/>
    <property type="match status" value="1"/>
</dbReference>
<dbReference type="STRING" id="438753.AZC_4137"/>
<reference evidence="13 14" key="3">
    <citation type="journal article" date="2008" name="BMC Genomics">
        <title>The genome of the versatile nitrogen fixer Azorhizobium caulinodans ORS571.</title>
        <authorList>
            <person name="Lee KB."/>
            <person name="Backer P.D."/>
            <person name="Aono T."/>
            <person name="Liu CT."/>
            <person name="Suzuki S."/>
            <person name="Suzuki T."/>
            <person name="Kaneko T."/>
            <person name="Yamada M."/>
            <person name="Tabata S."/>
            <person name="Kupfer D.M."/>
            <person name="Najar F.Z."/>
            <person name="Wiley G.B."/>
            <person name="Roe B."/>
            <person name="Binnewies T.T."/>
            <person name="Ussery D.W."/>
            <person name="D'Haeze W."/>
            <person name="Herder J.D."/>
            <person name="Gevers D."/>
            <person name="Vereecke D."/>
            <person name="Holsters M."/>
            <person name="Oyaizu H."/>
        </authorList>
    </citation>
    <scope>NUCLEOTIDE SEQUENCE [LARGE SCALE GENOMIC DNA]</scope>
    <source>
        <strain evidence="14">ATCC 43989 / DSM 5975 / JCM 20966 / LMG 6465 / NBRC 14845 / NCIMB 13405 / ORS 571</strain>
    </source>
</reference>
<dbReference type="KEGG" id="azc:AZC_4137"/>
<dbReference type="GO" id="GO:0009435">
    <property type="term" value="P:NAD+ biosynthetic process"/>
    <property type="evidence" value="ECO:0007669"/>
    <property type="project" value="UniProtKB-UniRule"/>
</dbReference>
<evidence type="ECO:0000256" key="1">
    <source>
        <dbReference type="ARBA" id="ARBA00002324"/>
    </source>
</evidence>
<evidence type="ECO:0000256" key="2">
    <source>
        <dbReference type="ARBA" id="ARBA00005019"/>
    </source>
</evidence>
<comment type="function">
    <text evidence="1 11">Catalyzes the reversible adenylation of nicotinate mononucleotide (NaMN) to nicotinic acid adenine dinucleotide (NaAD).</text>
</comment>
<keyword evidence="7 11" id="KW-0547">Nucleotide-binding</keyword>
<dbReference type="GO" id="GO:0004515">
    <property type="term" value="F:nicotinate-nucleotide adenylyltransferase activity"/>
    <property type="evidence" value="ECO:0007669"/>
    <property type="project" value="UniProtKB-UniRule"/>
</dbReference>
<sequence>MSCEPRIGTPMRPVSAHDAVSMPMAPAGLRVGLFGGTFNPAHAAHRAASLLALKRLQLDRIWWLVTPGNPLKDNWDLPSVQERVTFARHVAHHPLIDVTGVETTLGTRYSYETVSRLVERMPRVRFVWIMGADNLAHFARWQRWRGLAGLVPMAVVDRLGDSLCATSSRAAQALAPYRVPEEKAAALADMAPPAWTFLHGLKSPISSTEIRAARRMPAADATGAVPPRP</sequence>
<evidence type="ECO:0000256" key="6">
    <source>
        <dbReference type="ARBA" id="ARBA00022695"/>
    </source>
</evidence>